<evidence type="ECO:0000256" key="3">
    <source>
        <dbReference type="ARBA" id="ARBA00008731"/>
    </source>
</evidence>
<dbReference type="PANTHER" id="PTHR31937">
    <property type="entry name" value="TRANSMEMBRANE PROTEIN 163"/>
    <property type="match status" value="1"/>
</dbReference>
<evidence type="ECO:0000259" key="12">
    <source>
        <dbReference type="Pfam" id="PF01545"/>
    </source>
</evidence>
<evidence type="ECO:0000313" key="13">
    <source>
        <dbReference type="EMBL" id="KAF8817815.1"/>
    </source>
</evidence>
<evidence type="ECO:0000256" key="9">
    <source>
        <dbReference type="ARBA" id="ARBA00023136"/>
    </source>
</evidence>
<comment type="similarity">
    <text evidence="3">Belongs to the TMEM163 family.</text>
</comment>
<dbReference type="PANTHER" id="PTHR31937:SF2">
    <property type="entry name" value="TRANSMEMBRANE PROTEIN 163"/>
    <property type="match status" value="1"/>
</dbReference>
<feature type="transmembrane region" description="Helical" evidence="11">
    <location>
        <begin position="274"/>
        <end position="295"/>
    </location>
</feature>
<dbReference type="Proteomes" id="UP000823046">
    <property type="component" value="Unassembled WGS sequence"/>
</dbReference>
<comment type="caution">
    <text evidence="13">The sequence shown here is derived from an EMBL/GenBank/DDBJ whole genome shotgun (WGS) entry which is preliminary data.</text>
</comment>
<organism evidence="13 14">
    <name type="scientific">Cardiosporidium cionae</name>
    <dbReference type="NCBI Taxonomy" id="476202"/>
    <lineage>
        <taxon>Eukaryota</taxon>
        <taxon>Sar</taxon>
        <taxon>Alveolata</taxon>
        <taxon>Apicomplexa</taxon>
        <taxon>Aconoidasida</taxon>
        <taxon>Nephromycida</taxon>
        <taxon>Cardiosporidium</taxon>
    </lineage>
</organism>
<evidence type="ECO:0000256" key="8">
    <source>
        <dbReference type="ARBA" id="ARBA00023018"/>
    </source>
</evidence>
<gene>
    <name evidence="13" type="ORF">IE077_000737</name>
</gene>
<feature type="transmembrane region" description="Helical" evidence="11">
    <location>
        <begin position="166"/>
        <end position="188"/>
    </location>
</feature>
<dbReference type="InterPro" id="IPR026765">
    <property type="entry name" value="Tmem163"/>
</dbReference>
<name>A0ABQ7J400_9APIC</name>
<keyword evidence="9 11" id="KW-0472">Membrane</keyword>
<evidence type="ECO:0000256" key="10">
    <source>
        <dbReference type="ARBA" id="ARBA00023329"/>
    </source>
</evidence>
<comment type="subcellular location">
    <subcellularLocation>
        <location evidence="2">Cytoplasmic vesicle</location>
        <location evidence="2">Secretory vesicle</location>
        <location evidence="2">Synaptic vesicle membrane</location>
        <topology evidence="2">Multi-pass membrane protein</topology>
    </subcellularLocation>
    <subcellularLocation>
        <location evidence="1">Early endosome membrane</location>
    </subcellularLocation>
</comment>
<dbReference type="InterPro" id="IPR027469">
    <property type="entry name" value="Cation_efflux_TMD_sf"/>
</dbReference>
<keyword evidence="7 11" id="KW-1133">Transmembrane helix</keyword>
<proteinExistence type="inferred from homology"/>
<evidence type="ECO:0000256" key="11">
    <source>
        <dbReference type="SAM" id="Phobius"/>
    </source>
</evidence>
<feature type="transmembrane region" description="Helical" evidence="11">
    <location>
        <begin position="111"/>
        <end position="133"/>
    </location>
</feature>
<evidence type="ECO:0000256" key="1">
    <source>
        <dbReference type="ARBA" id="ARBA00004146"/>
    </source>
</evidence>
<protein>
    <recommendedName>
        <fullName evidence="12">Cation efflux protein transmembrane domain-containing protein</fullName>
    </recommendedName>
</protein>
<dbReference type="EMBL" id="JADAQX010001411">
    <property type="protein sequence ID" value="KAF8817815.1"/>
    <property type="molecule type" value="Genomic_DNA"/>
</dbReference>
<keyword evidence="5" id="KW-0967">Endosome</keyword>
<keyword evidence="6" id="KW-0862">Zinc</keyword>
<dbReference type="Gene3D" id="1.20.1510.10">
    <property type="entry name" value="Cation efflux protein transmembrane domain"/>
    <property type="match status" value="1"/>
</dbReference>
<keyword evidence="10" id="KW-0968">Cytoplasmic vesicle</keyword>
<feature type="transmembrane region" description="Helical" evidence="11">
    <location>
        <begin position="83"/>
        <end position="105"/>
    </location>
</feature>
<dbReference type="InterPro" id="IPR058533">
    <property type="entry name" value="Cation_efflux_TM"/>
</dbReference>
<feature type="domain" description="Cation efflux protein transmembrane" evidence="12">
    <location>
        <begin position="164"/>
        <end position="304"/>
    </location>
</feature>
<sequence length="316" mass="34030">MANSSDDAGGPEKKPWRAYTLPPLPALKASQFMGGANVVNSIRSNATFANVISTVSNSTTVARLKELKEDALRNFSLVRQARAVSYISLFFTVVYGSCAIGVGFITGAVSLLAIGLEMYIDCLTSAAVLWRYWKEEAFSVEKEETLEGLEYNLRLKGELESHRERLANFSVGVLFVALAVFVLIEGVYHIASGNTAIPTQARITDATLVAVISWLCVVCFSGLVWWKFVLSARLNSALIKKDAMCSAFGVLLSILSGIAAIIELSNTTSSAASVAATATLVDGIFAIIISGFILFEGLRSLYHNSGAIRSYAPIKF</sequence>
<feature type="transmembrane region" description="Helical" evidence="11">
    <location>
        <begin position="208"/>
        <end position="230"/>
    </location>
</feature>
<dbReference type="Pfam" id="PF01545">
    <property type="entry name" value="Cation_efflux"/>
    <property type="match status" value="1"/>
</dbReference>
<evidence type="ECO:0000256" key="7">
    <source>
        <dbReference type="ARBA" id="ARBA00022989"/>
    </source>
</evidence>
<reference evidence="13 14" key="1">
    <citation type="journal article" date="2020" name="bioRxiv">
        <title>Metabolic contributions of an alphaproteobacterial endosymbiont in the apicomplexan Cardiosporidium cionae.</title>
        <authorList>
            <person name="Hunter E.S."/>
            <person name="Paight C.J."/>
            <person name="Lane C.E."/>
        </authorList>
    </citation>
    <scope>NUCLEOTIDE SEQUENCE [LARGE SCALE GENOMIC DNA]</scope>
    <source>
        <strain evidence="13">ESH_2018</strain>
    </source>
</reference>
<keyword evidence="4 11" id="KW-0812">Transmembrane</keyword>
<evidence type="ECO:0000313" key="14">
    <source>
        <dbReference type="Proteomes" id="UP000823046"/>
    </source>
</evidence>
<keyword evidence="14" id="KW-1185">Reference proteome</keyword>
<accession>A0ABQ7J400</accession>
<evidence type="ECO:0000256" key="6">
    <source>
        <dbReference type="ARBA" id="ARBA00022833"/>
    </source>
</evidence>
<dbReference type="SUPFAM" id="SSF161111">
    <property type="entry name" value="Cation efflux protein transmembrane domain-like"/>
    <property type="match status" value="2"/>
</dbReference>
<evidence type="ECO:0000256" key="2">
    <source>
        <dbReference type="ARBA" id="ARBA00004644"/>
    </source>
</evidence>
<keyword evidence="8" id="KW-0770">Synapse</keyword>
<evidence type="ECO:0000256" key="4">
    <source>
        <dbReference type="ARBA" id="ARBA00022692"/>
    </source>
</evidence>
<feature type="transmembrane region" description="Helical" evidence="11">
    <location>
        <begin position="242"/>
        <end position="262"/>
    </location>
</feature>
<evidence type="ECO:0000256" key="5">
    <source>
        <dbReference type="ARBA" id="ARBA00022753"/>
    </source>
</evidence>